<organism evidence="3 4">
    <name type="scientific">Lacibacterium aquatile</name>
    <dbReference type="NCBI Taxonomy" id="1168082"/>
    <lineage>
        <taxon>Bacteria</taxon>
        <taxon>Pseudomonadati</taxon>
        <taxon>Pseudomonadota</taxon>
        <taxon>Alphaproteobacteria</taxon>
        <taxon>Rhodospirillales</taxon>
        <taxon>Rhodospirillaceae</taxon>
    </lineage>
</organism>
<dbReference type="InterPro" id="IPR033130">
    <property type="entry name" value="RNase_T2_His_AS_2"/>
</dbReference>
<dbReference type="PANTHER" id="PTHR11240">
    <property type="entry name" value="RIBONUCLEASE T2"/>
    <property type="match status" value="1"/>
</dbReference>
<proteinExistence type="inferred from homology"/>
<sequence>MRLAALLLLFLLPGLSVRAEVFVLALSWQPQFCETAGRRKPECAVQRGQYFAQNLVLHGLWPQAGDYCGIPEEQRRDDKARRWENLPALDPQLVDSLKDVMPGSRSYLERHEWVKHGSCSGLDAANYYRNAADLVRQVNRLNLRQLIAEHAGGKISYADLCRTLIADFGATASHAISLKLTKSGDLEEIRIRLARTDRLELAPGRRDSLKCADQRDRVIGIDAAN</sequence>
<evidence type="ECO:0000313" key="4">
    <source>
        <dbReference type="Proteomes" id="UP001597295"/>
    </source>
</evidence>
<dbReference type="InterPro" id="IPR001568">
    <property type="entry name" value="RNase_T2-like"/>
</dbReference>
<protein>
    <submittedName>
        <fullName evidence="3">Uncharacterized protein</fullName>
    </submittedName>
</protein>
<reference evidence="4" key="1">
    <citation type="journal article" date="2019" name="Int. J. Syst. Evol. Microbiol.">
        <title>The Global Catalogue of Microorganisms (GCM) 10K type strain sequencing project: providing services to taxonomists for standard genome sequencing and annotation.</title>
        <authorList>
            <consortium name="The Broad Institute Genomics Platform"/>
            <consortium name="The Broad Institute Genome Sequencing Center for Infectious Disease"/>
            <person name="Wu L."/>
            <person name="Ma J."/>
        </authorList>
    </citation>
    <scope>NUCLEOTIDE SEQUENCE [LARGE SCALE GENOMIC DNA]</scope>
    <source>
        <strain evidence="4">CGMCC 1.19062</strain>
    </source>
</reference>
<dbReference type="InterPro" id="IPR036430">
    <property type="entry name" value="RNase_T2-like_sf"/>
</dbReference>
<dbReference type="RefSeq" id="WP_379877115.1">
    <property type="nucleotide sequence ID" value="NZ_JBHUIP010000012.1"/>
</dbReference>
<dbReference type="Gene3D" id="3.90.730.10">
    <property type="entry name" value="Ribonuclease T2-like"/>
    <property type="match status" value="1"/>
</dbReference>
<dbReference type="PANTHER" id="PTHR11240:SF22">
    <property type="entry name" value="RIBONUCLEASE T2"/>
    <property type="match status" value="1"/>
</dbReference>
<name>A0ABW5DU78_9PROT</name>
<accession>A0ABW5DU78</accession>
<dbReference type="PROSITE" id="PS00531">
    <property type="entry name" value="RNASE_T2_2"/>
    <property type="match status" value="1"/>
</dbReference>
<evidence type="ECO:0000313" key="3">
    <source>
        <dbReference type="EMBL" id="MFD2264075.1"/>
    </source>
</evidence>
<evidence type="ECO:0000256" key="1">
    <source>
        <dbReference type="ARBA" id="ARBA00007469"/>
    </source>
</evidence>
<gene>
    <name evidence="3" type="ORF">ACFSM5_14330</name>
</gene>
<dbReference type="Proteomes" id="UP001597295">
    <property type="component" value="Unassembled WGS sequence"/>
</dbReference>
<dbReference type="SUPFAM" id="SSF55895">
    <property type="entry name" value="Ribonuclease Rh-like"/>
    <property type="match status" value="1"/>
</dbReference>
<evidence type="ECO:0000256" key="2">
    <source>
        <dbReference type="RuleBase" id="RU004328"/>
    </source>
</evidence>
<comment type="caution">
    <text evidence="3">The sequence shown here is derived from an EMBL/GenBank/DDBJ whole genome shotgun (WGS) entry which is preliminary data.</text>
</comment>
<comment type="similarity">
    <text evidence="1 2">Belongs to the RNase T2 family.</text>
</comment>
<keyword evidence="4" id="KW-1185">Reference proteome</keyword>
<dbReference type="EMBL" id="JBHUIP010000012">
    <property type="protein sequence ID" value="MFD2264075.1"/>
    <property type="molecule type" value="Genomic_DNA"/>
</dbReference>
<dbReference type="Pfam" id="PF00445">
    <property type="entry name" value="Ribonuclease_T2"/>
    <property type="match status" value="1"/>
</dbReference>